<feature type="signal peptide" evidence="2">
    <location>
        <begin position="1"/>
        <end position="21"/>
    </location>
</feature>
<dbReference type="Proteomes" id="UP001431783">
    <property type="component" value="Unassembled WGS sequence"/>
</dbReference>
<feature type="compositionally biased region" description="Polar residues" evidence="1">
    <location>
        <begin position="220"/>
        <end position="238"/>
    </location>
</feature>
<proteinExistence type="predicted"/>
<evidence type="ECO:0000313" key="4">
    <source>
        <dbReference type="Proteomes" id="UP001431783"/>
    </source>
</evidence>
<keyword evidence="4" id="KW-1185">Reference proteome</keyword>
<evidence type="ECO:0000313" key="3">
    <source>
        <dbReference type="EMBL" id="KAK9870141.1"/>
    </source>
</evidence>
<comment type="caution">
    <text evidence="3">The sequence shown here is derived from an EMBL/GenBank/DDBJ whole genome shotgun (WGS) entry which is preliminary data.</text>
</comment>
<accession>A0AAW1TPN7</accession>
<protein>
    <submittedName>
        <fullName evidence="3">Uncharacterized protein</fullName>
    </submittedName>
</protein>
<dbReference type="AlphaFoldDB" id="A0AAW1TPN7"/>
<dbReference type="EMBL" id="JARQZJ010000002">
    <property type="protein sequence ID" value="KAK9870141.1"/>
    <property type="molecule type" value="Genomic_DNA"/>
</dbReference>
<dbReference type="Gene3D" id="1.10.472.10">
    <property type="entry name" value="Cyclin-like"/>
    <property type="match status" value="1"/>
</dbReference>
<gene>
    <name evidence="3" type="ORF">WA026_006233</name>
</gene>
<name>A0AAW1TPN7_9CUCU</name>
<feature type="chain" id="PRO_5043822443" evidence="2">
    <location>
        <begin position="22"/>
        <end position="244"/>
    </location>
</feature>
<feature type="region of interest" description="Disordered" evidence="1">
    <location>
        <begin position="212"/>
        <end position="244"/>
    </location>
</feature>
<evidence type="ECO:0000256" key="2">
    <source>
        <dbReference type="SAM" id="SignalP"/>
    </source>
</evidence>
<keyword evidence="2" id="KW-0732">Signal</keyword>
<evidence type="ECO:0000256" key="1">
    <source>
        <dbReference type="SAM" id="MobiDB-lite"/>
    </source>
</evidence>
<organism evidence="3 4">
    <name type="scientific">Henosepilachna vigintioctopunctata</name>
    <dbReference type="NCBI Taxonomy" id="420089"/>
    <lineage>
        <taxon>Eukaryota</taxon>
        <taxon>Metazoa</taxon>
        <taxon>Ecdysozoa</taxon>
        <taxon>Arthropoda</taxon>
        <taxon>Hexapoda</taxon>
        <taxon>Insecta</taxon>
        <taxon>Pterygota</taxon>
        <taxon>Neoptera</taxon>
        <taxon>Endopterygota</taxon>
        <taxon>Coleoptera</taxon>
        <taxon>Polyphaga</taxon>
        <taxon>Cucujiformia</taxon>
        <taxon>Coccinelloidea</taxon>
        <taxon>Coccinellidae</taxon>
        <taxon>Epilachninae</taxon>
        <taxon>Epilachnini</taxon>
        <taxon>Henosepilachna</taxon>
    </lineage>
</organism>
<reference evidence="3 4" key="1">
    <citation type="submission" date="2023-03" db="EMBL/GenBank/DDBJ databases">
        <title>Genome insight into feeding habits of ladybird beetles.</title>
        <authorList>
            <person name="Li H.-S."/>
            <person name="Huang Y.-H."/>
            <person name="Pang H."/>
        </authorList>
    </citation>
    <scope>NUCLEOTIDE SEQUENCE [LARGE SCALE GENOMIC DNA]</scope>
    <source>
        <strain evidence="3">SYSU_2023b</strain>
        <tissue evidence="3">Whole body</tissue>
    </source>
</reference>
<sequence length="244" mass="26968">MRDAFVLFFQALVLRVPLTLDACPDTLKKCQDVDFRCLICMPNSADNELDPVITWPRHKAGSLRSPLFLRLKNTPCASTSTTVPYTQPSAVDLVPRMLSRIFTVPGCRTSAACHLKAVNLASHEMSQTGGHSIKYIRFVTMPQISYEEPALIQTPPSMIVAACLTSALRGLKLPSTRQAILDICSMVGIDIMALEILVRLIDHAVEKVVPRSEPVPENKVPTQGYESPQYGQPNTPTEVDNVYF</sequence>